<dbReference type="Gene3D" id="3.30.700.10">
    <property type="entry name" value="Glycoprotein, Type 4 Pilin"/>
    <property type="match status" value="1"/>
</dbReference>
<dbReference type="Pfam" id="PF07963">
    <property type="entry name" value="N_methyl"/>
    <property type="match status" value="1"/>
</dbReference>
<organism evidence="2 3">
    <name type="scientific">Microcystis aeruginosa NIES-2521</name>
    <dbReference type="NCBI Taxonomy" id="2303983"/>
    <lineage>
        <taxon>Bacteria</taxon>
        <taxon>Bacillati</taxon>
        <taxon>Cyanobacteriota</taxon>
        <taxon>Cyanophyceae</taxon>
        <taxon>Oscillatoriophycideae</taxon>
        <taxon>Chroococcales</taxon>
        <taxon>Microcystaceae</taxon>
        <taxon>Microcystis</taxon>
    </lineage>
</organism>
<dbReference type="RefSeq" id="WP_149976208.1">
    <property type="nucleotide sequence ID" value="NZ_BHVQ01000035.1"/>
</dbReference>
<dbReference type="InterPro" id="IPR045584">
    <property type="entry name" value="Pilin-like"/>
</dbReference>
<dbReference type="AlphaFoldDB" id="A0A5A5RX79"/>
<feature type="transmembrane region" description="Helical" evidence="1">
    <location>
        <begin position="12"/>
        <end position="32"/>
    </location>
</feature>
<dbReference type="SUPFAM" id="SSF54523">
    <property type="entry name" value="Pili subunits"/>
    <property type="match status" value="1"/>
</dbReference>
<evidence type="ECO:0000256" key="1">
    <source>
        <dbReference type="SAM" id="Phobius"/>
    </source>
</evidence>
<name>A0A5A5RX79_MICAE</name>
<reference evidence="2 3" key="1">
    <citation type="submission" date="2018-09" db="EMBL/GenBank/DDBJ databases">
        <title>Evolutionary history of phycoerythrin pigmentation in the water bloom-forming cyanobacterium Microcystis aeruginosa.</title>
        <authorList>
            <person name="Tanabe Y."/>
            <person name="Tanabe Y."/>
            <person name="Yamaguchi H."/>
        </authorList>
    </citation>
    <scope>NUCLEOTIDE SEQUENCE [LARGE SCALE GENOMIC DNA]</scope>
    <source>
        <strain evidence="2 3">NIES-2521</strain>
    </source>
</reference>
<keyword evidence="1" id="KW-0812">Transmembrane</keyword>
<dbReference type="PROSITE" id="PS00409">
    <property type="entry name" value="PROKAR_NTER_METHYL"/>
    <property type="match status" value="1"/>
</dbReference>
<protein>
    <recommendedName>
        <fullName evidence="4">Prepilin-type N-terminal cleavage/methylation domain-containing protein</fullName>
    </recommendedName>
</protein>
<comment type="caution">
    <text evidence="2">The sequence shown here is derived from an EMBL/GenBank/DDBJ whole genome shotgun (WGS) entry which is preliminary data.</text>
</comment>
<keyword evidence="1" id="KW-1133">Transmembrane helix</keyword>
<accession>A0A5A5RX79</accession>
<gene>
    <name evidence="2" type="ORF">MiTs_02749</name>
</gene>
<proteinExistence type="predicted"/>
<sequence length="220" mass="23899">MRRLNVHKNQGFTLLEILVALAITGILAALTGPNLSAWLNSNKVQEATDVIQLALENAQRQAMRRGRNCTINFTNPTGTNPTVYSQITASEEDCLKEGSLILPEEMLMEEGRLSLPEEIFMVVNNFPTLGSSPGVQFSFRGHVPGLTFVPPQNQAIIVLYPAANAAADPYPNQEKKCLVIASMLGIVKQGSYIDTSLTNRASLNNLDASKCQISLDGTQP</sequence>
<dbReference type="EMBL" id="BHVQ01000035">
    <property type="protein sequence ID" value="GCA80740.1"/>
    <property type="molecule type" value="Genomic_DNA"/>
</dbReference>
<dbReference type="InterPro" id="IPR012902">
    <property type="entry name" value="N_methyl_site"/>
</dbReference>
<keyword evidence="1" id="KW-0472">Membrane</keyword>
<dbReference type="Proteomes" id="UP000324689">
    <property type="component" value="Unassembled WGS sequence"/>
</dbReference>
<evidence type="ECO:0000313" key="3">
    <source>
        <dbReference type="Proteomes" id="UP000324689"/>
    </source>
</evidence>
<evidence type="ECO:0008006" key="4">
    <source>
        <dbReference type="Google" id="ProtNLM"/>
    </source>
</evidence>
<dbReference type="NCBIfam" id="TIGR02532">
    <property type="entry name" value="IV_pilin_GFxxxE"/>
    <property type="match status" value="1"/>
</dbReference>
<evidence type="ECO:0000313" key="2">
    <source>
        <dbReference type="EMBL" id="GCA80740.1"/>
    </source>
</evidence>